<dbReference type="PANTHER" id="PTHR48022:SF68">
    <property type="entry name" value="MAJOR FACILITATOR SUPERFAMILY (MFS) PROFILE DOMAIN-CONTAINING PROTEIN-RELATED"/>
    <property type="match status" value="1"/>
</dbReference>
<evidence type="ECO:0000256" key="2">
    <source>
        <dbReference type="ARBA" id="ARBA00010992"/>
    </source>
</evidence>
<dbReference type="Proteomes" id="UP001283341">
    <property type="component" value="Unassembled WGS sequence"/>
</dbReference>
<comment type="similarity">
    <text evidence="2">Belongs to the major facilitator superfamily. Sugar transporter (TC 2.A.1.1) family.</text>
</comment>
<protein>
    <recommendedName>
        <fullName evidence="9">Major facilitator superfamily (MFS) profile domain-containing protein</fullName>
    </recommendedName>
</protein>
<gene>
    <name evidence="10" type="ORF">B0H66DRAFT_573643</name>
</gene>
<organism evidence="10 11">
    <name type="scientific">Apodospora peruviana</name>
    <dbReference type="NCBI Taxonomy" id="516989"/>
    <lineage>
        <taxon>Eukaryota</taxon>
        <taxon>Fungi</taxon>
        <taxon>Dikarya</taxon>
        <taxon>Ascomycota</taxon>
        <taxon>Pezizomycotina</taxon>
        <taxon>Sordariomycetes</taxon>
        <taxon>Sordariomycetidae</taxon>
        <taxon>Sordariales</taxon>
        <taxon>Lasiosphaeriaceae</taxon>
        <taxon>Apodospora</taxon>
    </lineage>
</organism>
<keyword evidence="5 8" id="KW-1133">Transmembrane helix</keyword>
<dbReference type="InterPro" id="IPR005829">
    <property type="entry name" value="Sugar_transporter_CS"/>
</dbReference>
<dbReference type="GO" id="GO:0016020">
    <property type="term" value="C:membrane"/>
    <property type="evidence" value="ECO:0007669"/>
    <property type="project" value="UniProtKB-SubCell"/>
</dbReference>
<reference evidence="10" key="1">
    <citation type="journal article" date="2023" name="Mol. Phylogenet. Evol.">
        <title>Genome-scale phylogeny and comparative genomics of the fungal order Sordariales.</title>
        <authorList>
            <person name="Hensen N."/>
            <person name="Bonometti L."/>
            <person name="Westerberg I."/>
            <person name="Brannstrom I.O."/>
            <person name="Guillou S."/>
            <person name="Cros-Aarteil S."/>
            <person name="Calhoun S."/>
            <person name="Haridas S."/>
            <person name="Kuo A."/>
            <person name="Mondo S."/>
            <person name="Pangilinan J."/>
            <person name="Riley R."/>
            <person name="LaButti K."/>
            <person name="Andreopoulos B."/>
            <person name="Lipzen A."/>
            <person name="Chen C."/>
            <person name="Yan M."/>
            <person name="Daum C."/>
            <person name="Ng V."/>
            <person name="Clum A."/>
            <person name="Steindorff A."/>
            <person name="Ohm R.A."/>
            <person name="Martin F."/>
            <person name="Silar P."/>
            <person name="Natvig D.O."/>
            <person name="Lalanne C."/>
            <person name="Gautier V."/>
            <person name="Ament-Velasquez S.L."/>
            <person name="Kruys A."/>
            <person name="Hutchinson M.I."/>
            <person name="Powell A.J."/>
            <person name="Barry K."/>
            <person name="Miller A.N."/>
            <person name="Grigoriev I.V."/>
            <person name="Debuchy R."/>
            <person name="Gladieux P."/>
            <person name="Hiltunen Thoren M."/>
            <person name="Johannesson H."/>
        </authorList>
    </citation>
    <scope>NUCLEOTIDE SEQUENCE</scope>
    <source>
        <strain evidence="10">CBS 118394</strain>
    </source>
</reference>
<dbReference type="PROSITE" id="PS50850">
    <property type="entry name" value="MFS"/>
    <property type="match status" value="1"/>
</dbReference>
<dbReference type="PROSITE" id="PS00216">
    <property type="entry name" value="SUGAR_TRANSPORT_1"/>
    <property type="match status" value="1"/>
</dbReference>
<dbReference type="PRINTS" id="PR00171">
    <property type="entry name" value="SUGRTRNSPORT"/>
</dbReference>
<keyword evidence="4 8" id="KW-0812">Transmembrane</keyword>
<keyword evidence="3" id="KW-0813">Transport</keyword>
<accession>A0AAE0IKC8</accession>
<dbReference type="InterPro" id="IPR005828">
    <property type="entry name" value="MFS_sugar_transport-like"/>
</dbReference>
<feature type="domain" description="Major facilitator superfamily (MFS) profile" evidence="9">
    <location>
        <begin position="1"/>
        <end position="413"/>
    </location>
</feature>
<keyword evidence="11" id="KW-1185">Reference proteome</keyword>
<dbReference type="InterPro" id="IPR020846">
    <property type="entry name" value="MFS_dom"/>
</dbReference>
<evidence type="ECO:0000313" key="10">
    <source>
        <dbReference type="EMBL" id="KAK3325971.1"/>
    </source>
</evidence>
<feature type="region of interest" description="Disordered" evidence="7">
    <location>
        <begin position="468"/>
        <end position="495"/>
    </location>
</feature>
<feature type="transmembrane region" description="Helical" evidence="8">
    <location>
        <begin position="287"/>
        <end position="306"/>
    </location>
</feature>
<feature type="region of interest" description="Disordered" evidence="7">
    <location>
        <begin position="535"/>
        <end position="574"/>
    </location>
</feature>
<feature type="transmembrane region" description="Helical" evidence="8">
    <location>
        <begin position="69"/>
        <end position="91"/>
    </location>
</feature>
<dbReference type="InterPro" id="IPR036259">
    <property type="entry name" value="MFS_trans_sf"/>
</dbReference>
<evidence type="ECO:0000256" key="8">
    <source>
        <dbReference type="SAM" id="Phobius"/>
    </source>
</evidence>
<dbReference type="InterPro" id="IPR003663">
    <property type="entry name" value="Sugar/inositol_transpt"/>
</dbReference>
<evidence type="ECO:0000313" key="11">
    <source>
        <dbReference type="Proteomes" id="UP001283341"/>
    </source>
</evidence>
<sequence length="574" mass="63971">MDGLFTVESFLARFPDINPREPGISSNEAKERSLWQGFTAESYALGFFATCFFLVFCRDGKSRRYLIQVYAALSVVGVGLQAGATSLPLFIVGRVVTGIGNGGATCAVPVWQSEISRPNKRGKIITLKGTSMACGRMLSDFLTIMLSQASGSAAWRLQIAVQAIPSLAGGIYCFFLPESPHWMLVKGYHGRQTRNKKMMAILENVQQDDNSLHLELDSMKHARDFMPTNANHMSGGKLLQSYVPTVCNDRGMDFFMFKLTAAFIGRWCFASSWLAAFLIDLVGRRKLMLLGSVGQAIVMAILAGGRTQSGHWWQVVKLVLIASFYSFLSVGWLGMSWLYAAEVMPRRLRMRATALSTSASWLVNFMMTMVRIPPFPHITPYANQTLGIWVFFTFALFNVYIALLIWLFLPETAPRPLEEMDLIFHRAHTSYSSRAAWRNAPQAVKATRSYHKGGKLNKSNYNEGIERKLQGRSTEEGMAESSTESVTRLEEHGQMRDKRTGLLDEAESYYAMNLEELQAHEERKAIPAALEENAAFGEGADQPTLEVQSLSLGSIRRRSCDGAQSEPHPGARND</sequence>
<proteinExistence type="inferred from homology"/>
<evidence type="ECO:0000256" key="7">
    <source>
        <dbReference type="SAM" id="MobiDB-lite"/>
    </source>
</evidence>
<evidence type="ECO:0000256" key="5">
    <source>
        <dbReference type="ARBA" id="ARBA00022989"/>
    </source>
</evidence>
<feature type="transmembrane region" description="Helical" evidence="8">
    <location>
        <begin position="318"/>
        <end position="340"/>
    </location>
</feature>
<feature type="transmembrane region" description="Helical" evidence="8">
    <location>
        <begin position="34"/>
        <end position="57"/>
    </location>
</feature>
<dbReference type="PANTHER" id="PTHR48022">
    <property type="entry name" value="PLASTIDIC GLUCOSE TRANSPORTER 4"/>
    <property type="match status" value="1"/>
</dbReference>
<feature type="transmembrane region" description="Helical" evidence="8">
    <location>
        <begin position="254"/>
        <end position="275"/>
    </location>
</feature>
<feature type="transmembrane region" description="Helical" evidence="8">
    <location>
        <begin position="352"/>
        <end position="374"/>
    </location>
</feature>
<dbReference type="InterPro" id="IPR050360">
    <property type="entry name" value="MFS_Sugar_Transporters"/>
</dbReference>
<name>A0AAE0IKC8_9PEZI</name>
<dbReference type="AlphaFoldDB" id="A0AAE0IKC8"/>
<comment type="subcellular location">
    <subcellularLocation>
        <location evidence="1">Membrane</location>
        <topology evidence="1">Multi-pass membrane protein</topology>
    </subcellularLocation>
</comment>
<dbReference type="Pfam" id="PF00083">
    <property type="entry name" value="Sugar_tr"/>
    <property type="match status" value="1"/>
</dbReference>
<dbReference type="SUPFAM" id="SSF103473">
    <property type="entry name" value="MFS general substrate transporter"/>
    <property type="match status" value="1"/>
</dbReference>
<keyword evidence="6 8" id="KW-0472">Membrane</keyword>
<evidence type="ECO:0000256" key="6">
    <source>
        <dbReference type="ARBA" id="ARBA00023136"/>
    </source>
</evidence>
<dbReference type="Gene3D" id="1.20.1250.20">
    <property type="entry name" value="MFS general substrate transporter like domains"/>
    <property type="match status" value="2"/>
</dbReference>
<reference evidence="10" key="2">
    <citation type="submission" date="2023-06" db="EMBL/GenBank/DDBJ databases">
        <authorList>
            <consortium name="Lawrence Berkeley National Laboratory"/>
            <person name="Haridas S."/>
            <person name="Hensen N."/>
            <person name="Bonometti L."/>
            <person name="Westerberg I."/>
            <person name="Brannstrom I.O."/>
            <person name="Guillou S."/>
            <person name="Cros-Aarteil S."/>
            <person name="Calhoun S."/>
            <person name="Kuo A."/>
            <person name="Mondo S."/>
            <person name="Pangilinan J."/>
            <person name="Riley R."/>
            <person name="Labutti K."/>
            <person name="Andreopoulos B."/>
            <person name="Lipzen A."/>
            <person name="Chen C."/>
            <person name="Yanf M."/>
            <person name="Daum C."/>
            <person name="Ng V."/>
            <person name="Clum A."/>
            <person name="Steindorff A."/>
            <person name="Ohm R."/>
            <person name="Martin F."/>
            <person name="Silar P."/>
            <person name="Natvig D."/>
            <person name="Lalanne C."/>
            <person name="Gautier V."/>
            <person name="Ament-Velasquez S.L."/>
            <person name="Kruys A."/>
            <person name="Hutchinson M.I."/>
            <person name="Powell A.J."/>
            <person name="Barry K."/>
            <person name="Miller A.N."/>
            <person name="Grigoriev I.V."/>
            <person name="Debuchy R."/>
            <person name="Gladieux P."/>
            <person name="Thoren M.H."/>
            <person name="Johannesson H."/>
        </authorList>
    </citation>
    <scope>NUCLEOTIDE SEQUENCE</scope>
    <source>
        <strain evidence="10">CBS 118394</strain>
    </source>
</reference>
<evidence type="ECO:0000256" key="1">
    <source>
        <dbReference type="ARBA" id="ARBA00004141"/>
    </source>
</evidence>
<feature type="transmembrane region" description="Helical" evidence="8">
    <location>
        <begin position="386"/>
        <end position="409"/>
    </location>
</feature>
<dbReference type="GO" id="GO:0005351">
    <property type="term" value="F:carbohydrate:proton symporter activity"/>
    <property type="evidence" value="ECO:0007669"/>
    <property type="project" value="TreeGrafter"/>
</dbReference>
<comment type="caution">
    <text evidence="10">The sequence shown here is derived from an EMBL/GenBank/DDBJ whole genome shotgun (WGS) entry which is preliminary data.</text>
</comment>
<evidence type="ECO:0000259" key="9">
    <source>
        <dbReference type="PROSITE" id="PS50850"/>
    </source>
</evidence>
<evidence type="ECO:0000256" key="4">
    <source>
        <dbReference type="ARBA" id="ARBA00022692"/>
    </source>
</evidence>
<dbReference type="EMBL" id="JAUEDM010000002">
    <property type="protein sequence ID" value="KAK3325971.1"/>
    <property type="molecule type" value="Genomic_DNA"/>
</dbReference>
<evidence type="ECO:0000256" key="3">
    <source>
        <dbReference type="ARBA" id="ARBA00022448"/>
    </source>
</evidence>